<dbReference type="EMBL" id="JAQNVG010000114">
    <property type="protein sequence ID" value="MDC2239543.1"/>
    <property type="molecule type" value="Genomic_DNA"/>
</dbReference>
<protein>
    <submittedName>
        <fullName evidence="1">Uncharacterized protein</fullName>
    </submittedName>
</protein>
<feature type="non-terminal residue" evidence="1">
    <location>
        <position position="1"/>
    </location>
</feature>
<dbReference type="RefSeq" id="WP_195601370.1">
    <property type="nucleotide sequence ID" value="NZ_JADNKL010000074.1"/>
</dbReference>
<evidence type="ECO:0000313" key="2">
    <source>
        <dbReference type="Proteomes" id="UP001217776"/>
    </source>
</evidence>
<comment type="caution">
    <text evidence="1">The sequence shown here is derived from an EMBL/GenBank/DDBJ whole genome shotgun (WGS) entry which is preliminary data.</text>
</comment>
<evidence type="ECO:0000313" key="1">
    <source>
        <dbReference type="EMBL" id="MDC2239543.1"/>
    </source>
</evidence>
<dbReference type="AlphaFoldDB" id="A0AAP3SKW9"/>
<name>A0AAP3SKW9_BACT4</name>
<gene>
    <name evidence="1" type="ORF">PO127_27790</name>
</gene>
<dbReference type="Proteomes" id="UP001217776">
    <property type="component" value="Unassembled WGS sequence"/>
</dbReference>
<proteinExistence type="predicted"/>
<organism evidence="1 2">
    <name type="scientific">Bacteroides thetaiotaomicron</name>
    <dbReference type="NCBI Taxonomy" id="818"/>
    <lineage>
        <taxon>Bacteria</taxon>
        <taxon>Pseudomonadati</taxon>
        <taxon>Bacteroidota</taxon>
        <taxon>Bacteroidia</taxon>
        <taxon>Bacteroidales</taxon>
        <taxon>Bacteroidaceae</taxon>
        <taxon>Bacteroides</taxon>
    </lineage>
</organism>
<reference evidence="1" key="1">
    <citation type="submission" date="2022-10" db="EMBL/GenBank/DDBJ databases">
        <title>Human gut microbiome strain richness.</title>
        <authorList>
            <person name="Chen-Liaw A."/>
        </authorList>
    </citation>
    <scope>NUCLEOTIDE SEQUENCE</scope>
    <source>
        <strain evidence="1">1001283st1_A3_1001283B150304_161114</strain>
    </source>
</reference>
<sequence length="157" mass="17889">GVGYKSTYAVPQVIHWEKNGSHLVTQRLSDAARSAVREWHDGLSNRPEEADIDSPETLRKLSLLRGTGTIWNPRRAGKLLPVVERVLSRSVSSFSTKALEELHPLSLFLDDRWLAQRGQKNYALDILHELTRREDLNPYARKAYGMLREILVECNGN</sequence>
<accession>A0AAP3SKW9</accession>